<keyword evidence="3" id="KW-0804">Transcription</keyword>
<sequence length="717" mass="78998">MTAPIMATKLYIPALRPHAVLRRRLTERLNRGIYRKLTLIAAPAGYGKTTLVCEWLESCEREAAWLSLEEEDGDPIRFLTGLISSLQTLGEGLGQNLLAALQSPQPPPIESILTVLLNEIAAISVPFILVLDDYHAVNVKEINDVLFFLITHLPPRIHIVITTRESPDIPLAKFRVRDQLTELYAADLKFTSSEAELFLNESMALNLSAKQVSVLESRTEGWIAGLHLAAISIQGEEDTDRLIESFTGDHRFVLDYLMEEVLRQQPQAVRNFLLRTSILDRLCGPLCDAVVHDSSVCGHEVLIDLNAQNLFIVPLDNERKWYRYHHLFADLLRKRLLESTAKSEVAELHERASFWHEQNGGEIEAFRHASQSRDIERAAHLLEGGGMPLHLRGAGGAALKWLEGLPAQELNARPALWVMYGSSLLMSGRPTGVEDKLQAAESILAGTEQGERAAGLTGLIAATRATLASLALGGGAGGGSERLEVKLREAEAALQDGGIDDKTDGLVGRIALAGSTAPHGRQTAEQVILQCRRALLYLRPEQLPIRTAAAWMLGVACQLSGDSAAAREAFDEVVVNSTIMDQPLLAVVALIGLGQLDEAEDKVNAAGERYREALKLAGNLPLPAVREAQIGLERLEQRDRKNTLLSPREYEVLQLIAEGLSNREIGERLFLSLDTVKGHNRRIFEKLQVQRRTEAIARAKQLNVLSDTPKPHTSKPH</sequence>
<dbReference type="SUPFAM" id="SSF52540">
    <property type="entry name" value="P-loop containing nucleoside triphosphate hydrolases"/>
    <property type="match status" value="1"/>
</dbReference>
<reference evidence="6" key="1">
    <citation type="journal article" date="2019" name="Int. J. Syst. Evol. Microbiol.">
        <title>The Global Catalogue of Microorganisms (GCM) 10K type strain sequencing project: providing services to taxonomists for standard genome sequencing and annotation.</title>
        <authorList>
            <consortium name="The Broad Institute Genomics Platform"/>
            <consortium name="The Broad Institute Genome Sequencing Center for Infectious Disease"/>
            <person name="Wu L."/>
            <person name="Ma J."/>
        </authorList>
    </citation>
    <scope>NUCLEOTIDE SEQUENCE [LARGE SCALE GENOMIC DNA]</scope>
    <source>
        <strain evidence="6">CGMCC 1.6964</strain>
    </source>
</reference>
<gene>
    <name evidence="5" type="ORF">GCM10010969_09910</name>
</gene>
<dbReference type="PROSITE" id="PS00622">
    <property type="entry name" value="HTH_LUXR_1"/>
    <property type="match status" value="1"/>
</dbReference>
<protein>
    <recommendedName>
        <fullName evidence="4">HTH luxR-type domain-containing protein</fullName>
    </recommendedName>
</protein>
<proteinExistence type="predicted"/>
<dbReference type="InterPro" id="IPR041617">
    <property type="entry name" value="TPR_MalT"/>
</dbReference>
<keyword evidence="2" id="KW-0238">DNA-binding</keyword>
<dbReference type="InterPro" id="IPR016032">
    <property type="entry name" value="Sig_transdc_resp-reg_C-effctor"/>
</dbReference>
<evidence type="ECO:0000259" key="4">
    <source>
        <dbReference type="PROSITE" id="PS50043"/>
    </source>
</evidence>
<dbReference type="InterPro" id="IPR011990">
    <property type="entry name" value="TPR-like_helical_dom_sf"/>
</dbReference>
<dbReference type="SUPFAM" id="SSF46894">
    <property type="entry name" value="C-terminal effector domain of the bipartite response regulators"/>
    <property type="match status" value="1"/>
</dbReference>
<keyword evidence="6" id="KW-1185">Reference proteome</keyword>
<dbReference type="RefSeq" id="WP_018977025.1">
    <property type="nucleotide sequence ID" value="NZ_BMLN01000002.1"/>
</dbReference>
<dbReference type="Gene3D" id="3.40.50.300">
    <property type="entry name" value="P-loop containing nucleotide triphosphate hydrolases"/>
    <property type="match status" value="1"/>
</dbReference>
<dbReference type="Pfam" id="PF25873">
    <property type="entry name" value="WHD_MalT"/>
    <property type="match status" value="1"/>
</dbReference>
<feature type="domain" description="HTH luxR-type" evidence="4">
    <location>
        <begin position="638"/>
        <end position="703"/>
    </location>
</feature>
<dbReference type="Pfam" id="PF00196">
    <property type="entry name" value="GerE"/>
    <property type="match status" value="1"/>
</dbReference>
<organism evidence="5 6">
    <name type="scientific">Saccharibacillus kuerlensis</name>
    <dbReference type="NCBI Taxonomy" id="459527"/>
    <lineage>
        <taxon>Bacteria</taxon>
        <taxon>Bacillati</taxon>
        <taxon>Bacillota</taxon>
        <taxon>Bacilli</taxon>
        <taxon>Bacillales</taxon>
        <taxon>Paenibacillaceae</taxon>
        <taxon>Saccharibacillus</taxon>
    </lineage>
</organism>
<dbReference type="PROSITE" id="PS50043">
    <property type="entry name" value="HTH_LUXR_2"/>
    <property type="match status" value="1"/>
</dbReference>
<dbReference type="InterPro" id="IPR027417">
    <property type="entry name" value="P-loop_NTPase"/>
</dbReference>
<dbReference type="EMBL" id="BMLN01000002">
    <property type="protein sequence ID" value="GGN94826.1"/>
    <property type="molecule type" value="Genomic_DNA"/>
</dbReference>
<dbReference type="InterPro" id="IPR000792">
    <property type="entry name" value="Tscrpt_reg_LuxR_C"/>
</dbReference>
<dbReference type="InterPro" id="IPR036388">
    <property type="entry name" value="WH-like_DNA-bd_sf"/>
</dbReference>
<dbReference type="Gene3D" id="1.10.10.10">
    <property type="entry name" value="Winged helix-like DNA-binding domain superfamily/Winged helix DNA-binding domain"/>
    <property type="match status" value="1"/>
</dbReference>
<evidence type="ECO:0000256" key="3">
    <source>
        <dbReference type="ARBA" id="ARBA00023163"/>
    </source>
</evidence>
<dbReference type="Pfam" id="PF17874">
    <property type="entry name" value="TPR_MalT"/>
    <property type="match status" value="1"/>
</dbReference>
<keyword evidence="1" id="KW-0805">Transcription regulation</keyword>
<dbReference type="SMART" id="SM00421">
    <property type="entry name" value="HTH_LUXR"/>
    <property type="match status" value="1"/>
</dbReference>
<dbReference type="CDD" id="cd06170">
    <property type="entry name" value="LuxR_C_like"/>
    <property type="match status" value="1"/>
</dbReference>
<name>A0ABQ2KWB7_9BACL</name>
<dbReference type="PRINTS" id="PR00038">
    <property type="entry name" value="HTHLUXR"/>
</dbReference>
<evidence type="ECO:0000256" key="2">
    <source>
        <dbReference type="ARBA" id="ARBA00023125"/>
    </source>
</evidence>
<dbReference type="PANTHER" id="PTHR44688">
    <property type="entry name" value="DNA-BINDING TRANSCRIPTIONAL ACTIVATOR DEVR_DOSR"/>
    <property type="match status" value="1"/>
</dbReference>
<dbReference type="Gene3D" id="1.25.40.10">
    <property type="entry name" value="Tetratricopeptide repeat domain"/>
    <property type="match status" value="1"/>
</dbReference>
<dbReference type="Proteomes" id="UP000606653">
    <property type="component" value="Unassembled WGS sequence"/>
</dbReference>
<evidence type="ECO:0000313" key="5">
    <source>
        <dbReference type="EMBL" id="GGN94826.1"/>
    </source>
</evidence>
<evidence type="ECO:0000313" key="6">
    <source>
        <dbReference type="Proteomes" id="UP000606653"/>
    </source>
</evidence>
<comment type="caution">
    <text evidence="5">The sequence shown here is derived from an EMBL/GenBank/DDBJ whole genome shotgun (WGS) entry which is preliminary data.</text>
</comment>
<dbReference type="InterPro" id="IPR059106">
    <property type="entry name" value="WHD_MalT"/>
</dbReference>
<evidence type="ECO:0000256" key="1">
    <source>
        <dbReference type="ARBA" id="ARBA00023015"/>
    </source>
</evidence>
<dbReference type="PANTHER" id="PTHR44688:SF16">
    <property type="entry name" value="DNA-BINDING TRANSCRIPTIONAL ACTIVATOR DEVR_DOSR"/>
    <property type="match status" value="1"/>
</dbReference>
<accession>A0ABQ2KWB7</accession>